<sequence>MIYVLAFLSIFWDYVFQDVLSFFPAFLGLAFCRRTIPLLFIVILIRLFAIPGYWYIFVLIVFLILDALREHFSSVLLPAVVLVAVGCLVGEIRMLTVLLSAATGIVFILGGSKR</sequence>
<gene>
    <name evidence="2" type="ORF">XD57_0976</name>
</gene>
<dbReference type="Proteomes" id="UP000058636">
    <property type="component" value="Unassembled WGS sequence"/>
</dbReference>
<comment type="caution">
    <text evidence="2">The sequence shown here is derived from an EMBL/GenBank/DDBJ whole genome shotgun (WGS) entry which is preliminary data.</text>
</comment>
<evidence type="ECO:0000313" key="2">
    <source>
        <dbReference type="EMBL" id="KUK22927.1"/>
    </source>
</evidence>
<name>A0A101EQB3_9THEM</name>
<dbReference type="PATRIC" id="fig|93930.3.peg.1830"/>
<keyword evidence="1" id="KW-0472">Membrane</keyword>
<dbReference type="AlphaFoldDB" id="A0A101EQB3"/>
<protein>
    <submittedName>
        <fullName evidence="2">Uncharacterized protein</fullName>
    </submittedName>
</protein>
<keyword evidence="1" id="KW-0812">Transmembrane</keyword>
<accession>A0A101EQB3</accession>
<organism evidence="2 3">
    <name type="scientific">Thermotoga petrophila</name>
    <dbReference type="NCBI Taxonomy" id="93929"/>
    <lineage>
        <taxon>Bacteria</taxon>
        <taxon>Thermotogati</taxon>
        <taxon>Thermotogota</taxon>
        <taxon>Thermotogae</taxon>
        <taxon>Thermotogales</taxon>
        <taxon>Thermotogaceae</taxon>
        <taxon>Thermotoga</taxon>
    </lineage>
</organism>
<feature type="transmembrane region" description="Helical" evidence="1">
    <location>
        <begin position="76"/>
        <end position="109"/>
    </location>
</feature>
<keyword evidence="1" id="KW-1133">Transmembrane helix</keyword>
<dbReference type="EMBL" id="LGFG01000074">
    <property type="protein sequence ID" value="KUK22927.1"/>
    <property type="molecule type" value="Genomic_DNA"/>
</dbReference>
<feature type="transmembrane region" description="Helical" evidence="1">
    <location>
        <begin position="38"/>
        <end position="64"/>
    </location>
</feature>
<reference evidence="2 3" key="1">
    <citation type="journal article" date="2015" name="MBio">
        <title>Genome-Resolved Metagenomic Analysis Reveals Roles for Candidate Phyla and Other Microbial Community Members in Biogeochemical Transformations in Oil Reservoirs.</title>
        <authorList>
            <person name="Hu P."/>
            <person name="Tom L."/>
            <person name="Singh A."/>
            <person name="Thomas B.C."/>
            <person name="Baker B.J."/>
            <person name="Piceno Y.M."/>
            <person name="Andersen G.L."/>
            <person name="Banfield J.F."/>
        </authorList>
    </citation>
    <scope>NUCLEOTIDE SEQUENCE [LARGE SCALE GENOMIC DNA]</scope>
    <source>
        <strain evidence="2">46_26</strain>
    </source>
</reference>
<feature type="transmembrane region" description="Helical" evidence="1">
    <location>
        <begin position="6"/>
        <end position="31"/>
    </location>
</feature>
<evidence type="ECO:0000313" key="3">
    <source>
        <dbReference type="Proteomes" id="UP000058636"/>
    </source>
</evidence>
<proteinExistence type="predicted"/>
<evidence type="ECO:0000256" key="1">
    <source>
        <dbReference type="SAM" id="Phobius"/>
    </source>
</evidence>